<comment type="pathway">
    <text evidence="2 10">Cell wall biogenesis; peptidoglycan biosynthesis.</text>
</comment>
<keyword evidence="7 10" id="KW-0133">Cell shape</keyword>
<accession>A0A1T4P0B2</accession>
<proteinExistence type="inferred from homology"/>
<dbReference type="EMBL" id="FUWY01000005">
    <property type="protein sequence ID" value="SJZ84935.1"/>
    <property type="molecule type" value="Genomic_DNA"/>
</dbReference>
<dbReference type="InterPro" id="IPR005762">
    <property type="entry name" value="MurD"/>
</dbReference>
<comment type="function">
    <text evidence="10">Cell wall formation. Catalyzes the addition of glutamate to the nucleotide precursor UDP-N-acetylmuramoyl-L-alanine (UMA).</text>
</comment>
<evidence type="ECO:0000313" key="12">
    <source>
        <dbReference type="EMBL" id="SJZ84935.1"/>
    </source>
</evidence>
<reference evidence="13" key="1">
    <citation type="submission" date="2017-02" db="EMBL/GenBank/DDBJ databases">
        <authorList>
            <person name="Varghese N."/>
            <person name="Submissions S."/>
        </authorList>
    </citation>
    <scope>NUCLEOTIDE SEQUENCE [LARGE SCALE GENOMIC DNA]</scope>
    <source>
        <strain evidence="13">ATCC 25662</strain>
    </source>
</reference>
<evidence type="ECO:0000256" key="10">
    <source>
        <dbReference type="HAMAP-Rule" id="MF_00639"/>
    </source>
</evidence>
<dbReference type="GO" id="GO:0005737">
    <property type="term" value="C:cytoplasm"/>
    <property type="evidence" value="ECO:0007669"/>
    <property type="project" value="UniProtKB-SubCell"/>
</dbReference>
<keyword evidence="13" id="KW-1185">Reference proteome</keyword>
<comment type="similarity">
    <text evidence="10">Belongs to the MurCDEF family.</text>
</comment>
<dbReference type="NCBIfam" id="TIGR01087">
    <property type="entry name" value="murD"/>
    <property type="match status" value="1"/>
</dbReference>
<dbReference type="EC" id="6.3.2.9" evidence="10"/>
<protein>
    <recommendedName>
        <fullName evidence="10">UDP-N-acetylmuramoylalanine--D-glutamate ligase</fullName>
        <ecNumber evidence="10">6.3.2.9</ecNumber>
    </recommendedName>
    <alternativeName>
        <fullName evidence="10">D-glutamic acid-adding enzyme</fullName>
    </alternativeName>
    <alternativeName>
        <fullName evidence="10">UDP-N-acetylmuramoyl-L-alanyl-D-glutamate synthetase</fullName>
    </alternativeName>
</protein>
<evidence type="ECO:0000256" key="6">
    <source>
        <dbReference type="ARBA" id="ARBA00022840"/>
    </source>
</evidence>
<dbReference type="GO" id="GO:0005524">
    <property type="term" value="F:ATP binding"/>
    <property type="evidence" value="ECO:0007669"/>
    <property type="project" value="UniProtKB-UniRule"/>
</dbReference>
<dbReference type="SUPFAM" id="SSF53244">
    <property type="entry name" value="MurD-like peptide ligases, peptide-binding domain"/>
    <property type="match status" value="1"/>
</dbReference>
<evidence type="ECO:0000256" key="1">
    <source>
        <dbReference type="ARBA" id="ARBA00004496"/>
    </source>
</evidence>
<dbReference type="STRING" id="118967.SAMN02745191_1819"/>
<evidence type="ECO:0000256" key="5">
    <source>
        <dbReference type="ARBA" id="ARBA00022741"/>
    </source>
</evidence>
<evidence type="ECO:0000313" key="13">
    <source>
        <dbReference type="Proteomes" id="UP000243297"/>
    </source>
</evidence>
<keyword evidence="8 10" id="KW-0573">Peptidoglycan synthesis</keyword>
<evidence type="ECO:0000256" key="2">
    <source>
        <dbReference type="ARBA" id="ARBA00004752"/>
    </source>
</evidence>
<organism evidence="12 13">
    <name type="scientific">Anaerorhabdus furcosa</name>
    <dbReference type="NCBI Taxonomy" id="118967"/>
    <lineage>
        <taxon>Bacteria</taxon>
        <taxon>Bacillati</taxon>
        <taxon>Bacillota</taxon>
        <taxon>Erysipelotrichia</taxon>
        <taxon>Erysipelotrichales</taxon>
        <taxon>Erysipelotrichaceae</taxon>
        <taxon>Anaerorhabdus</taxon>
    </lineage>
</organism>
<dbReference type="RefSeq" id="WP_078712225.1">
    <property type="nucleotide sequence ID" value="NZ_FUWY01000005.1"/>
</dbReference>
<feature type="domain" description="Mur ligase central" evidence="11">
    <location>
        <begin position="107"/>
        <end position="274"/>
    </location>
</feature>
<dbReference type="GO" id="GO:0009252">
    <property type="term" value="P:peptidoglycan biosynthetic process"/>
    <property type="evidence" value="ECO:0007669"/>
    <property type="project" value="UniProtKB-UniRule"/>
</dbReference>
<evidence type="ECO:0000256" key="4">
    <source>
        <dbReference type="ARBA" id="ARBA00022598"/>
    </source>
</evidence>
<sequence>MIKSGIIQEFENKKIAIWGFGLEGKSTFSFIRKYLPNLFITIVDDNEIEFDGPHCVTQLTNNTDFNDFDIIMKSPGIVIHDKKFPLDKCVSQSQLFLKYYKKQVIGITGTKGKSTTSSLLYHVLSLTHPSVFLVGNIGVPCFNIIPELNEDSIVVFEISCHQLEYAKDSPHIGVLLNLFEEHLDHYGTFEKYCHAKSNVYRHQEDSDIAIINQDCLNLVPTCSHAILASINSSGDIYAEGTKLVNPKGTIEIDPNKVALIGHHNYYNMAIVYAIASNYYHVSNQDFLDAIATFKTLHHRLENIGTIHGVRYIDDSISTICQSTIQAITSLHDVDTVLVGGLDRGIDYVELIDFLIEKQVPHVIFMYASGERMFGIWTDKTEREAIWVKDLQSAVALAKQITTKGKSCLLSPASASYGYFKNFEERGDVFKELVLNDEI</sequence>
<dbReference type="GO" id="GO:0051301">
    <property type="term" value="P:cell division"/>
    <property type="evidence" value="ECO:0007669"/>
    <property type="project" value="UniProtKB-KW"/>
</dbReference>
<keyword evidence="3 10" id="KW-0963">Cytoplasm</keyword>
<dbReference type="UniPathway" id="UPA00219"/>
<comment type="catalytic activity">
    <reaction evidence="10">
        <text>UDP-N-acetyl-alpha-D-muramoyl-L-alanine + D-glutamate + ATP = UDP-N-acetyl-alpha-D-muramoyl-L-alanyl-D-glutamate + ADP + phosphate + H(+)</text>
        <dbReference type="Rhea" id="RHEA:16429"/>
        <dbReference type="ChEBI" id="CHEBI:15378"/>
        <dbReference type="ChEBI" id="CHEBI:29986"/>
        <dbReference type="ChEBI" id="CHEBI:30616"/>
        <dbReference type="ChEBI" id="CHEBI:43474"/>
        <dbReference type="ChEBI" id="CHEBI:83898"/>
        <dbReference type="ChEBI" id="CHEBI:83900"/>
        <dbReference type="ChEBI" id="CHEBI:456216"/>
        <dbReference type="EC" id="6.3.2.9"/>
    </reaction>
</comment>
<keyword evidence="5 10" id="KW-0547">Nucleotide-binding</keyword>
<keyword evidence="4 10" id="KW-0436">Ligase</keyword>
<dbReference type="OrthoDB" id="9809796at2"/>
<dbReference type="GO" id="GO:0008764">
    <property type="term" value="F:UDP-N-acetylmuramoylalanine-D-glutamate ligase activity"/>
    <property type="evidence" value="ECO:0007669"/>
    <property type="project" value="UniProtKB-UniRule"/>
</dbReference>
<dbReference type="GO" id="GO:0071555">
    <property type="term" value="P:cell wall organization"/>
    <property type="evidence" value="ECO:0007669"/>
    <property type="project" value="UniProtKB-KW"/>
</dbReference>
<dbReference type="GO" id="GO:0008360">
    <property type="term" value="P:regulation of cell shape"/>
    <property type="evidence" value="ECO:0007669"/>
    <property type="project" value="UniProtKB-KW"/>
</dbReference>
<evidence type="ECO:0000256" key="3">
    <source>
        <dbReference type="ARBA" id="ARBA00022490"/>
    </source>
</evidence>
<gene>
    <name evidence="10" type="primary">murD</name>
    <name evidence="12" type="ORF">SAMN02745191_1819</name>
</gene>
<dbReference type="AlphaFoldDB" id="A0A1T4P0B2"/>
<dbReference type="SUPFAM" id="SSF53623">
    <property type="entry name" value="MurD-like peptide ligases, catalytic domain"/>
    <property type="match status" value="1"/>
</dbReference>
<keyword evidence="6 10" id="KW-0067">ATP-binding</keyword>
<name>A0A1T4P0B2_9FIRM</name>
<evidence type="ECO:0000256" key="9">
    <source>
        <dbReference type="ARBA" id="ARBA00023316"/>
    </source>
</evidence>
<dbReference type="HAMAP" id="MF_00639">
    <property type="entry name" value="MurD"/>
    <property type="match status" value="1"/>
</dbReference>
<dbReference type="InterPro" id="IPR013221">
    <property type="entry name" value="Mur_ligase_cen"/>
</dbReference>
<dbReference type="InterPro" id="IPR036565">
    <property type="entry name" value="Mur-like_cat_sf"/>
</dbReference>
<dbReference type="InterPro" id="IPR036615">
    <property type="entry name" value="Mur_ligase_C_dom_sf"/>
</dbReference>
<dbReference type="Gene3D" id="3.90.190.20">
    <property type="entry name" value="Mur ligase, C-terminal domain"/>
    <property type="match status" value="1"/>
</dbReference>
<keyword evidence="10" id="KW-0131">Cell cycle</keyword>
<dbReference type="Gene3D" id="3.40.1190.10">
    <property type="entry name" value="Mur-like, catalytic domain"/>
    <property type="match status" value="1"/>
</dbReference>
<dbReference type="PANTHER" id="PTHR43692">
    <property type="entry name" value="UDP-N-ACETYLMURAMOYLALANINE--D-GLUTAMATE LIGASE"/>
    <property type="match status" value="1"/>
</dbReference>
<dbReference type="Pfam" id="PF08245">
    <property type="entry name" value="Mur_ligase_M"/>
    <property type="match status" value="1"/>
</dbReference>
<keyword evidence="10" id="KW-0132">Cell division</keyword>
<dbReference type="PANTHER" id="PTHR43692:SF1">
    <property type="entry name" value="UDP-N-ACETYLMURAMOYLALANINE--D-GLUTAMATE LIGASE"/>
    <property type="match status" value="1"/>
</dbReference>
<dbReference type="Proteomes" id="UP000243297">
    <property type="component" value="Unassembled WGS sequence"/>
</dbReference>
<keyword evidence="9 10" id="KW-0961">Cell wall biogenesis/degradation</keyword>
<evidence type="ECO:0000256" key="8">
    <source>
        <dbReference type="ARBA" id="ARBA00022984"/>
    </source>
</evidence>
<evidence type="ECO:0000259" key="11">
    <source>
        <dbReference type="Pfam" id="PF08245"/>
    </source>
</evidence>
<feature type="binding site" evidence="10">
    <location>
        <begin position="109"/>
        <end position="115"/>
    </location>
    <ligand>
        <name>ATP</name>
        <dbReference type="ChEBI" id="CHEBI:30616"/>
    </ligand>
</feature>
<evidence type="ECO:0000256" key="7">
    <source>
        <dbReference type="ARBA" id="ARBA00022960"/>
    </source>
</evidence>
<comment type="subcellular location">
    <subcellularLocation>
        <location evidence="1 10">Cytoplasm</location>
    </subcellularLocation>
</comment>